<keyword evidence="4" id="KW-0418">Kinase</keyword>
<dbReference type="InterPro" id="IPR011009">
    <property type="entry name" value="Kinase-like_dom_sf"/>
</dbReference>
<dbReference type="SMART" id="SM00220">
    <property type="entry name" value="S_TKc"/>
    <property type="match status" value="1"/>
</dbReference>
<keyword evidence="8" id="KW-1185">Reference proteome</keyword>
<dbReference type="GO" id="GO:0044773">
    <property type="term" value="P:mitotic DNA damage checkpoint signaling"/>
    <property type="evidence" value="ECO:0007669"/>
    <property type="project" value="TreeGrafter"/>
</dbReference>
<keyword evidence="4" id="KW-0723">Serine/threonine-protein kinase</keyword>
<dbReference type="PROSITE" id="PS00108">
    <property type="entry name" value="PROTEIN_KINASE_ST"/>
    <property type="match status" value="1"/>
</dbReference>
<dbReference type="OMA" id="PRAWRIV"/>
<dbReference type="PROSITE" id="PS50011">
    <property type="entry name" value="PROTEIN_KINASE_DOM"/>
    <property type="match status" value="1"/>
</dbReference>
<evidence type="ECO:0000256" key="2">
    <source>
        <dbReference type="ARBA" id="ARBA00022840"/>
    </source>
</evidence>
<name>A0A8J5XGA5_DIALT</name>
<protein>
    <recommendedName>
        <fullName evidence="6">Protein kinase domain-containing protein</fullName>
    </recommendedName>
</protein>
<dbReference type="Pfam" id="PF00069">
    <property type="entry name" value="Pkinase"/>
    <property type="match status" value="1"/>
</dbReference>
<proteinExistence type="inferred from homology"/>
<dbReference type="InterPro" id="IPR000719">
    <property type="entry name" value="Prot_kinase_dom"/>
</dbReference>
<feature type="compositionally biased region" description="Basic and acidic residues" evidence="5">
    <location>
        <begin position="430"/>
        <end position="440"/>
    </location>
</feature>
<feature type="region of interest" description="Disordered" evidence="5">
    <location>
        <begin position="422"/>
        <end position="444"/>
    </location>
</feature>
<feature type="region of interest" description="Disordered" evidence="5">
    <location>
        <begin position="235"/>
        <end position="274"/>
    </location>
</feature>
<dbReference type="AlphaFoldDB" id="A0A8J5XGA5"/>
<dbReference type="GO" id="GO:0005634">
    <property type="term" value="C:nucleus"/>
    <property type="evidence" value="ECO:0007669"/>
    <property type="project" value="TreeGrafter"/>
</dbReference>
<dbReference type="OrthoDB" id="193931at2759"/>
<evidence type="ECO:0000256" key="4">
    <source>
        <dbReference type="RuleBase" id="RU000304"/>
    </source>
</evidence>
<dbReference type="EMBL" id="JAGTXO010000044">
    <property type="protein sequence ID" value="KAG8459055.1"/>
    <property type="molecule type" value="Genomic_DNA"/>
</dbReference>
<comment type="caution">
    <text evidence="7">The sequence shown here is derived from an EMBL/GenBank/DDBJ whole genome shotgun (WGS) entry which is preliminary data.</text>
</comment>
<dbReference type="Proteomes" id="UP000751190">
    <property type="component" value="Unassembled WGS sequence"/>
</dbReference>
<sequence length="458" mass="49304">MDAVPRWLQAHARGEHWRAPIHSGSEHFAGTYELDEQIGHGAFGRVYRGTHKQTGTSVAIKVISVPHGTAEGERKLYEDSIVREVDTMCRLSHRHIISVIEAFAPAAASATPPLEPRAWRIVLELCAGCDLQQLVDAHGALEVDGVRVIGAQLCSAIQHMHEQGVVHRDIKPANVMVLGAHLTGRRTVVKLLDFGLAFELNDAFVDLYRTSLTIPASTPIHDRSGWRSNLRRALGQAAPPRSGGQGDASDSVHHGSAHSSARMPRMTDPDPSRNSFIAIPAGSRAYSPPEVLDPHRFRADKRVPGRMVVPMTPTVDAYALGALLRQLLTGVPPDQNVAHWIAQQRSSPCEMAARVLRAFVGKPVVHMRYLSELPAEAIEVLNGLMDPNPGTRMTVHQLGATPWVAGAPGADALPLRHSTALAPNARGAARRADARPRAGGEDGGETVCAAAVSVQVSE</sequence>
<dbReference type="PROSITE" id="PS00107">
    <property type="entry name" value="PROTEIN_KINASE_ATP"/>
    <property type="match status" value="1"/>
</dbReference>
<keyword evidence="4" id="KW-0808">Transferase</keyword>
<keyword evidence="1 3" id="KW-0547">Nucleotide-binding</keyword>
<evidence type="ECO:0000256" key="1">
    <source>
        <dbReference type="ARBA" id="ARBA00022741"/>
    </source>
</evidence>
<dbReference type="SUPFAM" id="SSF56112">
    <property type="entry name" value="Protein kinase-like (PK-like)"/>
    <property type="match status" value="1"/>
</dbReference>
<dbReference type="GO" id="GO:0005524">
    <property type="term" value="F:ATP binding"/>
    <property type="evidence" value="ECO:0007669"/>
    <property type="project" value="UniProtKB-UniRule"/>
</dbReference>
<dbReference type="GO" id="GO:0004674">
    <property type="term" value="F:protein serine/threonine kinase activity"/>
    <property type="evidence" value="ECO:0007669"/>
    <property type="project" value="UniProtKB-KW"/>
</dbReference>
<reference evidence="7" key="1">
    <citation type="submission" date="2021-05" db="EMBL/GenBank/DDBJ databases">
        <title>The genome of the haptophyte Pavlova lutheri (Diacronema luteri, Pavlovales) - a model for lipid biosynthesis in eukaryotic algae.</title>
        <authorList>
            <person name="Hulatt C.J."/>
            <person name="Posewitz M.C."/>
        </authorList>
    </citation>
    <scope>NUCLEOTIDE SEQUENCE</scope>
    <source>
        <strain evidence="7">NIVA-4/92</strain>
    </source>
</reference>
<dbReference type="InterPro" id="IPR008271">
    <property type="entry name" value="Ser/Thr_kinase_AS"/>
</dbReference>
<evidence type="ECO:0000313" key="7">
    <source>
        <dbReference type="EMBL" id="KAG8459055.1"/>
    </source>
</evidence>
<dbReference type="CDD" id="cd14014">
    <property type="entry name" value="STKc_PknB_like"/>
    <property type="match status" value="1"/>
</dbReference>
<organism evidence="7 8">
    <name type="scientific">Diacronema lutheri</name>
    <name type="common">Unicellular marine alga</name>
    <name type="synonym">Monochrysis lutheri</name>
    <dbReference type="NCBI Taxonomy" id="2081491"/>
    <lineage>
        <taxon>Eukaryota</taxon>
        <taxon>Haptista</taxon>
        <taxon>Haptophyta</taxon>
        <taxon>Pavlovophyceae</taxon>
        <taxon>Pavlovales</taxon>
        <taxon>Pavlovaceae</taxon>
        <taxon>Diacronema</taxon>
    </lineage>
</organism>
<evidence type="ECO:0000313" key="8">
    <source>
        <dbReference type="Proteomes" id="UP000751190"/>
    </source>
</evidence>
<gene>
    <name evidence="7" type="ORF">KFE25_002462</name>
</gene>
<feature type="domain" description="Protein kinase" evidence="6">
    <location>
        <begin position="32"/>
        <end position="404"/>
    </location>
</feature>
<dbReference type="InterPro" id="IPR017441">
    <property type="entry name" value="Protein_kinase_ATP_BS"/>
</dbReference>
<comment type="similarity">
    <text evidence="4">Belongs to the protein kinase superfamily.</text>
</comment>
<evidence type="ECO:0000256" key="5">
    <source>
        <dbReference type="SAM" id="MobiDB-lite"/>
    </source>
</evidence>
<evidence type="ECO:0000259" key="6">
    <source>
        <dbReference type="PROSITE" id="PS50011"/>
    </source>
</evidence>
<dbReference type="PANTHER" id="PTHR44167:SF30">
    <property type="entry name" value="PHOSPHORYLASE KINASE"/>
    <property type="match status" value="1"/>
</dbReference>
<feature type="binding site" evidence="3">
    <location>
        <position position="61"/>
    </location>
    <ligand>
        <name>ATP</name>
        <dbReference type="ChEBI" id="CHEBI:30616"/>
    </ligand>
</feature>
<dbReference type="Gene3D" id="1.10.510.10">
    <property type="entry name" value="Transferase(Phosphotransferase) domain 1"/>
    <property type="match status" value="2"/>
</dbReference>
<evidence type="ECO:0000256" key="3">
    <source>
        <dbReference type="PROSITE-ProRule" id="PRU10141"/>
    </source>
</evidence>
<keyword evidence="2 3" id="KW-0067">ATP-binding</keyword>
<dbReference type="PANTHER" id="PTHR44167">
    <property type="entry name" value="OVARIAN-SPECIFIC SERINE/THREONINE-PROTEIN KINASE LOK-RELATED"/>
    <property type="match status" value="1"/>
</dbReference>
<accession>A0A8J5XGA5</accession>